<dbReference type="GO" id="GO:0006606">
    <property type="term" value="P:protein import into nucleus"/>
    <property type="evidence" value="ECO:0007669"/>
    <property type="project" value="TreeGrafter"/>
</dbReference>
<evidence type="ECO:0000259" key="6">
    <source>
        <dbReference type="PROSITE" id="PS50166"/>
    </source>
</evidence>
<dbReference type="AlphaFoldDB" id="A0A316U2M8"/>
<dbReference type="Proteomes" id="UP000245942">
    <property type="component" value="Unassembled WGS sequence"/>
</dbReference>
<dbReference type="Pfam" id="PF25018">
    <property type="entry name" value="HEAT_IPO9_c"/>
    <property type="match status" value="1"/>
</dbReference>
<dbReference type="PANTHER" id="PTHR10997">
    <property type="entry name" value="IMPORTIN-7, 8, 11"/>
    <property type="match status" value="1"/>
</dbReference>
<dbReference type="SUPFAM" id="SSF48371">
    <property type="entry name" value="ARM repeat"/>
    <property type="match status" value="1"/>
</dbReference>
<reference evidence="7 8" key="1">
    <citation type="journal article" date="2018" name="Mol. Biol. Evol.">
        <title>Broad Genomic Sampling Reveals a Smut Pathogenic Ancestry of the Fungal Clade Ustilaginomycotina.</title>
        <authorList>
            <person name="Kijpornyongpan T."/>
            <person name="Mondo S.J."/>
            <person name="Barry K."/>
            <person name="Sandor L."/>
            <person name="Lee J."/>
            <person name="Lipzen A."/>
            <person name="Pangilinan J."/>
            <person name="LaButti K."/>
            <person name="Hainaut M."/>
            <person name="Henrissat B."/>
            <person name="Grigoriev I.V."/>
            <person name="Spatafora J.W."/>
            <person name="Aime M.C."/>
        </authorList>
    </citation>
    <scope>NUCLEOTIDE SEQUENCE [LARGE SCALE GENOMIC DNA]</scope>
    <source>
        <strain evidence="7 8">MCA 4718</strain>
    </source>
</reference>
<dbReference type="SMART" id="SM00913">
    <property type="entry name" value="IBN_N"/>
    <property type="match status" value="1"/>
</dbReference>
<dbReference type="STRING" id="1684307.A0A316U2M8"/>
<keyword evidence="4" id="KW-0539">Nucleus</keyword>
<dbReference type="PROSITE" id="PS50166">
    <property type="entry name" value="IMPORTIN_B_NT"/>
    <property type="match status" value="1"/>
</dbReference>
<dbReference type="InterPro" id="IPR056840">
    <property type="entry name" value="HEAT_IPO9_central"/>
</dbReference>
<evidence type="ECO:0000313" key="8">
    <source>
        <dbReference type="Proteomes" id="UP000245942"/>
    </source>
</evidence>
<dbReference type="InterPro" id="IPR016024">
    <property type="entry name" value="ARM-type_fold"/>
</dbReference>
<keyword evidence="2" id="KW-0813">Transport</keyword>
<proteinExistence type="predicted"/>
<dbReference type="Pfam" id="PF03810">
    <property type="entry name" value="IBN_N"/>
    <property type="match status" value="1"/>
</dbReference>
<feature type="domain" description="Importin N-terminal" evidence="6">
    <location>
        <begin position="23"/>
        <end position="104"/>
    </location>
</feature>
<dbReference type="GO" id="GO:0005829">
    <property type="term" value="C:cytosol"/>
    <property type="evidence" value="ECO:0007669"/>
    <property type="project" value="TreeGrafter"/>
</dbReference>
<gene>
    <name evidence="7" type="ORF">BCV69DRAFT_250949</name>
</gene>
<evidence type="ECO:0000256" key="4">
    <source>
        <dbReference type="ARBA" id="ARBA00023242"/>
    </source>
</evidence>
<evidence type="ECO:0000313" key="7">
    <source>
        <dbReference type="EMBL" id="PWN19599.1"/>
    </source>
</evidence>
<protein>
    <submittedName>
        <fullName evidence="7">ARM repeat-containing protein</fullName>
    </submittedName>
</protein>
<keyword evidence="8" id="KW-1185">Reference proteome</keyword>
<dbReference type="RefSeq" id="XP_025346759.1">
    <property type="nucleotide sequence ID" value="XM_025490402.1"/>
</dbReference>
<dbReference type="InterPro" id="IPR011989">
    <property type="entry name" value="ARM-like"/>
</dbReference>
<dbReference type="GO" id="GO:0005635">
    <property type="term" value="C:nuclear envelope"/>
    <property type="evidence" value="ECO:0007669"/>
    <property type="project" value="TreeGrafter"/>
</dbReference>
<keyword evidence="3" id="KW-0653">Protein transport</keyword>
<dbReference type="GeneID" id="37012136"/>
<feature type="region of interest" description="Disordered" evidence="5">
    <location>
        <begin position="963"/>
        <end position="1002"/>
    </location>
</feature>
<evidence type="ECO:0000256" key="2">
    <source>
        <dbReference type="ARBA" id="ARBA00022448"/>
    </source>
</evidence>
<evidence type="ECO:0000256" key="5">
    <source>
        <dbReference type="SAM" id="MobiDB-lite"/>
    </source>
</evidence>
<organism evidence="7 8">
    <name type="scientific">Pseudomicrostroma glucosiphilum</name>
    <dbReference type="NCBI Taxonomy" id="1684307"/>
    <lineage>
        <taxon>Eukaryota</taxon>
        <taxon>Fungi</taxon>
        <taxon>Dikarya</taxon>
        <taxon>Basidiomycota</taxon>
        <taxon>Ustilaginomycotina</taxon>
        <taxon>Exobasidiomycetes</taxon>
        <taxon>Microstromatales</taxon>
        <taxon>Microstromatales incertae sedis</taxon>
        <taxon>Pseudomicrostroma</taxon>
    </lineage>
</organism>
<comment type="subcellular location">
    <subcellularLocation>
        <location evidence="1">Nucleus</location>
    </subcellularLocation>
</comment>
<dbReference type="EMBL" id="KZ819331">
    <property type="protein sequence ID" value="PWN19599.1"/>
    <property type="molecule type" value="Genomic_DNA"/>
</dbReference>
<evidence type="ECO:0000256" key="1">
    <source>
        <dbReference type="ARBA" id="ARBA00004123"/>
    </source>
</evidence>
<evidence type="ECO:0000256" key="3">
    <source>
        <dbReference type="ARBA" id="ARBA00022927"/>
    </source>
</evidence>
<dbReference type="PANTHER" id="PTHR10997:SF9">
    <property type="entry name" value="IMPORTIN-9"/>
    <property type="match status" value="1"/>
</dbReference>
<dbReference type="GO" id="GO:0031267">
    <property type="term" value="F:small GTPase binding"/>
    <property type="evidence" value="ECO:0007669"/>
    <property type="project" value="InterPro"/>
</dbReference>
<accession>A0A316U2M8</accession>
<dbReference type="InterPro" id="IPR001494">
    <property type="entry name" value="Importin-beta_N"/>
</dbReference>
<feature type="compositionally biased region" description="Acidic residues" evidence="5">
    <location>
        <begin position="977"/>
        <end position="996"/>
    </location>
</feature>
<dbReference type="OrthoDB" id="431626at2759"/>
<name>A0A316U2M8_9BASI</name>
<sequence>MEQHLVAALERTLSPDASIRTQAETGLLQAHADASCGLALCHIVLNTQAPLPLRQSAAVSLRKWIRERWSPLAETFIGFPPEGHPVQSENKGGVRQALLQILALPGQGERKLRVAAAACLSLVCSSDWPDEFPELLPSVHQMLQPTDIVSPEDRDRVHGALAFLSEFWSSEMDERQILGGAKDMLPTIEALLADTQAYPASLRCRCVLIFRQLLSSLFMVREVYPEASKQIANDVLPRWTHALQGMSGIDMLAAKLGSADLSAEEKHGEVCLVNEIWRTLKIASHFRPQLKAKIPELLTSAIHLLRQLEDPFSAYYLDTDAEPPFAVAEGDSDIETTLPNLLCSVIDFIAEASRGDRGRAIFVSGSDQPSDAMSALVTVLVSYARITSEEEEDWTSDANAFVAASEKDAIEYGLRVAAADLCQDLLEAYPKAASRSLGAAVTSSTNSGKGWKSVEAALAVLGGVAEEVTELVRSDSRLTSDGLDLQDIFQRAVSPSVQGQVPALLTGRAYIFASQFAATLPAELAEQFVEASVQALEAETLGGEEETLIVKLSAVRCIKNFYRQLSSALLSPFTGRIIARLGPLLMQANGDTLILILETIQCIVGEQEGGEASVHDIATETYAQIASAVLTIWKNNVKDFILLSVVSDLLESLASQKAPRAASAVLNASQPLLVSALQTAMQPVSDEDADLLEPAVTLIDHLLMGASAATLQETGSVSHFVGPLCSAVQGTEDRDVLQSGISALTLLVRKSPAEVVAWRANDGSAGNTAIDHFTAIISRVLLLEEESAGLKVGDLIVVLLRKVPQEMLPILPGLLDGMVRRLSKVKTASFAQSLIVPFAFLMKDQCQVVVQLLKGINVAVEDEEGNSQGQATGLAVLGKKWMDNAETLQGYWAQKTSTIALAKLLETSDESLATISVKGDLIPDTSNTIRTRSRAKLNPHRYTSIPLSAKILKILIAEYDTAGDGPPSRLLPGGLTQDDEDLEEEDGDDDWDDDEPETGKKHITEDRFLSSLLNADMDDLNALAAQGDADLGLDDDAEGGLETDEVWQMDLKVRLV</sequence>
<dbReference type="Gene3D" id="1.25.10.10">
    <property type="entry name" value="Leucine-rich Repeat Variant"/>
    <property type="match status" value="1"/>
</dbReference>